<evidence type="ECO:0000313" key="3">
    <source>
        <dbReference type="Proteomes" id="UP001154282"/>
    </source>
</evidence>
<dbReference type="PANTHER" id="PTHR28674">
    <property type="entry name" value="SIMILAR TO DNA SEGMENT, CHR 10, WAYNE STATE UNIVERSITY 102,-EXPRESSED"/>
    <property type="match status" value="1"/>
</dbReference>
<reference evidence="2" key="1">
    <citation type="submission" date="2022-08" db="EMBL/GenBank/DDBJ databases">
        <authorList>
            <person name="Gutierrez-Valencia J."/>
        </authorList>
    </citation>
    <scope>NUCLEOTIDE SEQUENCE</scope>
</reference>
<feature type="compositionally biased region" description="Polar residues" evidence="1">
    <location>
        <begin position="173"/>
        <end position="185"/>
    </location>
</feature>
<protein>
    <submittedName>
        <fullName evidence="2">Uncharacterized protein</fullName>
    </submittedName>
</protein>
<keyword evidence="3" id="KW-1185">Reference proteome</keyword>
<sequence>MEDQGKRKKERRGGSASKELLRLEKEDSATAGSAFESSLLFCGKDSSISLPKTTPSDGKLMTAPVPQSQVLGRVKDLLELIAKQPDPKDSSENCDIEALTGNESEVIEMDLMLGVAELHNEKAVAAAESALSGALPLITLDGSSSSESDSEDSSDDSDDGSDREGADDLGSVGNDNISKDTSPNDASKLGRGGSTGIVNKRRPKKQPKIIEML</sequence>
<dbReference type="GO" id="GO:0000492">
    <property type="term" value="P:box C/D snoRNP assembly"/>
    <property type="evidence" value="ECO:0007669"/>
    <property type="project" value="InterPro"/>
</dbReference>
<dbReference type="Proteomes" id="UP001154282">
    <property type="component" value="Unassembled WGS sequence"/>
</dbReference>
<dbReference type="PANTHER" id="PTHR28674:SF1">
    <property type="entry name" value="NOP PROTEIN CHAPERONE 1"/>
    <property type="match status" value="1"/>
</dbReference>
<feature type="region of interest" description="Disordered" evidence="1">
    <location>
        <begin position="138"/>
        <end position="213"/>
    </location>
</feature>
<comment type="caution">
    <text evidence="2">The sequence shown here is derived from an EMBL/GenBank/DDBJ whole genome shotgun (WGS) entry which is preliminary data.</text>
</comment>
<name>A0AAV0RRG7_9ROSI</name>
<dbReference type="AlphaFoldDB" id="A0AAV0RRG7"/>
<proteinExistence type="predicted"/>
<evidence type="ECO:0000256" key="1">
    <source>
        <dbReference type="SAM" id="MobiDB-lite"/>
    </source>
</evidence>
<dbReference type="GO" id="GO:0062064">
    <property type="term" value="F:box C/D methylation guide snoRNP complex binding"/>
    <property type="evidence" value="ECO:0007669"/>
    <property type="project" value="TreeGrafter"/>
</dbReference>
<feature type="compositionally biased region" description="Basic and acidic residues" evidence="1">
    <location>
        <begin position="19"/>
        <end position="28"/>
    </location>
</feature>
<accession>A0AAV0RRG7</accession>
<organism evidence="2 3">
    <name type="scientific">Linum tenue</name>
    <dbReference type="NCBI Taxonomy" id="586396"/>
    <lineage>
        <taxon>Eukaryota</taxon>
        <taxon>Viridiplantae</taxon>
        <taxon>Streptophyta</taxon>
        <taxon>Embryophyta</taxon>
        <taxon>Tracheophyta</taxon>
        <taxon>Spermatophyta</taxon>
        <taxon>Magnoliopsida</taxon>
        <taxon>eudicotyledons</taxon>
        <taxon>Gunneridae</taxon>
        <taxon>Pentapetalae</taxon>
        <taxon>rosids</taxon>
        <taxon>fabids</taxon>
        <taxon>Malpighiales</taxon>
        <taxon>Linaceae</taxon>
        <taxon>Linum</taxon>
    </lineage>
</organism>
<gene>
    <name evidence="2" type="ORF">LITE_LOCUS48988</name>
</gene>
<dbReference type="EMBL" id="CAMGYJ010000011">
    <property type="protein sequence ID" value="CAI0558927.1"/>
    <property type="molecule type" value="Genomic_DNA"/>
</dbReference>
<feature type="compositionally biased region" description="Acidic residues" evidence="1">
    <location>
        <begin position="148"/>
        <end position="159"/>
    </location>
</feature>
<evidence type="ECO:0000313" key="2">
    <source>
        <dbReference type="EMBL" id="CAI0558927.1"/>
    </source>
</evidence>
<feature type="compositionally biased region" description="Basic residues" evidence="1">
    <location>
        <begin position="1"/>
        <end position="11"/>
    </location>
</feature>
<feature type="region of interest" description="Disordered" evidence="1">
    <location>
        <begin position="1"/>
        <end position="32"/>
    </location>
</feature>
<dbReference type="Pfam" id="PF15370">
    <property type="entry name" value="NOPCHAP1"/>
    <property type="match status" value="1"/>
</dbReference>
<dbReference type="InterPro" id="IPR027921">
    <property type="entry name" value="NOPCHAP1"/>
</dbReference>
<feature type="compositionally biased region" description="Low complexity" evidence="1">
    <location>
        <begin position="138"/>
        <end position="147"/>
    </location>
</feature>